<dbReference type="Proteomes" id="UP000271241">
    <property type="component" value="Unassembled WGS sequence"/>
</dbReference>
<evidence type="ECO:0008006" key="13">
    <source>
        <dbReference type="Google" id="ProtNLM"/>
    </source>
</evidence>
<evidence type="ECO:0000256" key="4">
    <source>
        <dbReference type="ARBA" id="ARBA00022741"/>
    </source>
</evidence>
<keyword evidence="2 10" id="KW-0812">Transmembrane</keyword>
<feature type="transmembrane region" description="Helical" evidence="10">
    <location>
        <begin position="210"/>
        <end position="229"/>
    </location>
</feature>
<evidence type="ECO:0000256" key="9">
    <source>
        <dbReference type="ARBA" id="ARBA00023136"/>
    </source>
</evidence>
<keyword evidence="5" id="KW-0067">ATP-binding</keyword>
<organism evidence="11 12">
    <name type="scientific">Thamnocephalis sphaerospora</name>
    <dbReference type="NCBI Taxonomy" id="78915"/>
    <lineage>
        <taxon>Eukaryota</taxon>
        <taxon>Fungi</taxon>
        <taxon>Fungi incertae sedis</taxon>
        <taxon>Zoopagomycota</taxon>
        <taxon>Zoopagomycotina</taxon>
        <taxon>Zoopagomycetes</taxon>
        <taxon>Zoopagales</taxon>
        <taxon>Sigmoideomycetaceae</taxon>
        <taxon>Thamnocephalis</taxon>
    </lineage>
</organism>
<evidence type="ECO:0000256" key="2">
    <source>
        <dbReference type="ARBA" id="ARBA00022692"/>
    </source>
</evidence>
<dbReference type="InterPro" id="IPR036412">
    <property type="entry name" value="HAD-like_sf"/>
</dbReference>
<name>A0A4V1IW85_9FUNG</name>
<sequence>MCGDGGNDCGALRVAHCGIALSEAEASIVSPFSTNVRSIFSCVELLRQGRAALATSFAGYKFLILYGETMCFLELVQYYFTVIVPQWIWVLIDGFVTVGLSYALTQAPPARRLAAQRPTARLLGPETLISAFTQVIVNLIFFCFGVLLLYRQPWFRCNEFDSTASDASKWWLLGDNFEALIITCITLPQFINAAAVFNFGYLYRGAWWRNYVFVAFYVVMMSFVSYIILADPNPVGCWFRSNCGDPDVLVELGYPRPTWNIELYNNPLGHNVFPVEFRWKIWGYAMANCVINVLFEYFIVLGVGRKWAKSRYPQKRMELVR</sequence>
<dbReference type="GO" id="GO:0140358">
    <property type="term" value="F:P-type transmembrane transporter activity"/>
    <property type="evidence" value="ECO:0007669"/>
    <property type="project" value="InterPro"/>
</dbReference>
<evidence type="ECO:0000256" key="7">
    <source>
        <dbReference type="ARBA" id="ARBA00022967"/>
    </source>
</evidence>
<dbReference type="GO" id="GO:0005524">
    <property type="term" value="F:ATP binding"/>
    <property type="evidence" value="ECO:0007669"/>
    <property type="project" value="UniProtKB-KW"/>
</dbReference>
<evidence type="ECO:0000256" key="5">
    <source>
        <dbReference type="ARBA" id="ARBA00022840"/>
    </source>
</evidence>
<proteinExistence type="predicted"/>
<keyword evidence="9 10" id="KW-0472">Membrane</keyword>
<keyword evidence="7" id="KW-1278">Translocase</keyword>
<dbReference type="GO" id="GO:0019829">
    <property type="term" value="F:ATPase-coupled monoatomic cation transmembrane transporter activity"/>
    <property type="evidence" value="ECO:0007669"/>
    <property type="project" value="TreeGrafter"/>
</dbReference>
<evidence type="ECO:0000256" key="8">
    <source>
        <dbReference type="ARBA" id="ARBA00022989"/>
    </source>
</evidence>
<gene>
    <name evidence="11" type="ORF">THASP1DRAFT_31504</name>
</gene>
<feature type="transmembrane region" description="Helical" evidence="10">
    <location>
        <begin position="281"/>
        <end position="303"/>
    </location>
</feature>
<feature type="transmembrane region" description="Helical" evidence="10">
    <location>
        <begin position="86"/>
        <end position="107"/>
    </location>
</feature>
<dbReference type="InterPro" id="IPR023298">
    <property type="entry name" value="ATPase_P-typ_TM_dom_sf"/>
</dbReference>
<dbReference type="AlphaFoldDB" id="A0A4V1IW85"/>
<keyword evidence="6" id="KW-0460">Magnesium</keyword>
<dbReference type="PANTHER" id="PTHR45630">
    <property type="entry name" value="CATION-TRANSPORTING ATPASE-RELATED"/>
    <property type="match status" value="1"/>
</dbReference>
<dbReference type="Gene3D" id="3.40.50.1000">
    <property type="entry name" value="HAD superfamily/HAD-like"/>
    <property type="match status" value="1"/>
</dbReference>
<dbReference type="STRING" id="78915.A0A4V1IW85"/>
<dbReference type="SUPFAM" id="SSF81665">
    <property type="entry name" value="Calcium ATPase, transmembrane domain M"/>
    <property type="match status" value="1"/>
</dbReference>
<dbReference type="InterPro" id="IPR023214">
    <property type="entry name" value="HAD_sf"/>
</dbReference>
<evidence type="ECO:0000313" key="11">
    <source>
        <dbReference type="EMBL" id="RKP06679.1"/>
    </source>
</evidence>
<feature type="transmembrane region" description="Helical" evidence="10">
    <location>
        <begin position="179"/>
        <end position="203"/>
    </location>
</feature>
<evidence type="ECO:0000313" key="12">
    <source>
        <dbReference type="Proteomes" id="UP000271241"/>
    </source>
</evidence>
<feature type="transmembrane region" description="Helical" evidence="10">
    <location>
        <begin position="128"/>
        <end position="150"/>
    </location>
</feature>
<reference evidence="12" key="1">
    <citation type="journal article" date="2018" name="Nat. Microbiol.">
        <title>Leveraging single-cell genomics to expand the fungal tree of life.</title>
        <authorList>
            <person name="Ahrendt S.R."/>
            <person name="Quandt C.A."/>
            <person name="Ciobanu D."/>
            <person name="Clum A."/>
            <person name="Salamov A."/>
            <person name="Andreopoulos B."/>
            <person name="Cheng J.F."/>
            <person name="Woyke T."/>
            <person name="Pelin A."/>
            <person name="Henrissat B."/>
            <person name="Reynolds N.K."/>
            <person name="Benny G.L."/>
            <person name="Smith M.E."/>
            <person name="James T.Y."/>
            <person name="Grigoriev I.V."/>
        </authorList>
    </citation>
    <scope>NUCLEOTIDE SEQUENCE [LARGE SCALE GENOMIC DNA]</scope>
    <source>
        <strain evidence="12">RSA 1356</strain>
    </source>
</reference>
<dbReference type="GO" id="GO:0046872">
    <property type="term" value="F:metal ion binding"/>
    <property type="evidence" value="ECO:0007669"/>
    <property type="project" value="UniProtKB-KW"/>
</dbReference>
<dbReference type="OrthoDB" id="48943at2759"/>
<comment type="subcellular location">
    <subcellularLocation>
        <location evidence="1">Membrane</location>
        <topology evidence="1">Multi-pass membrane protein</topology>
    </subcellularLocation>
</comment>
<evidence type="ECO:0000256" key="10">
    <source>
        <dbReference type="SAM" id="Phobius"/>
    </source>
</evidence>
<keyword evidence="4" id="KW-0547">Nucleotide-binding</keyword>
<protein>
    <recommendedName>
        <fullName evidence="13">Cation-transporting P-type ATPase C-terminal domain-containing protein</fullName>
    </recommendedName>
</protein>
<dbReference type="InterPro" id="IPR006544">
    <property type="entry name" value="P-type_TPase_V"/>
</dbReference>
<keyword evidence="12" id="KW-1185">Reference proteome</keyword>
<keyword evidence="3" id="KW-0479">Metal-binding</keyword>
<dbReference type="EMBL" id="KZ992837">
    <property type="protein sequence ID" value="RKP06679.1"/>
    <property type="molecule type" value="Genomic_DNA"/>
</dbReference>
<dbReference type="GO" id="GO:0016020">
    <property type="term" value="C:membrane"/>
    <property type="evidence" value="ECO:0007669"/>
    <property type="project" value="UniProtKB-SubCell"/>
</dbReference>
<evidence type="ECO:0000256" key="6">
    <source>
        <dbReference type="ARBA" id="ARBA00022842"/>
    </source>
</evidence>
<accession>A0A4V1IW85</accession>
<evidence type="ECO:0000256" key="3">
    <source>
        <dbReference type="ARBA" id="ARBA00022723"/>
    </source>
</evidence>
<keyword evidence="8 10" id="KW-1133">Transmembrane helix</keyword>
<dbReference type="SUPFAM" id="SSF56784">
    <property type="entry name" value="HAD-like"/>
    <property type="match status" value="1"/>
</dbReference>
<evidence type="ECO:0000256" key="1">
    <source>
        <dbReference type="ARBA" id="ARBA00004141"/>
    </source>
</evidence>
<dbReference type="PANTHER" id="PTHR45630:SF11">
    <property type="entry name" value="CATION-TRANSPORTING P-TYPE ATPASE N-TERMINAL DOMAIN-CONTAINING PROTEIN"/>
    <property type="match status" value="1"/>
</dbReference>